<name>K9TPQ6_9CYAN</name>
<dbReference type="NCBIfam" id="TIGR03187">
    <property type="entry name" value="DGQHR"/>
    <property type="match status" value="2"/>
</dbReference>
<accession>K9TPQ6</accession>
<reference evidence="1 2" key="1">
    <citation type="submission" date="2012-06" db="EMBL/GenBank/DDBJ databases">
        <title>Finished chromosome of genome of Oscillatoria acuminata PCC 6304.</title>
        <authorList>
            <consortium name="US DOE Joint Genome Institute"/>
            <person name="Gugger M."/>
            <person name="Coursin T."/>
            <person name="Rippka R."/>
            <person name="Tandeau De Marsac N."/>
            <person name="Huntemann M."/>
            <person name="Wei C.-L."/>
            <person name="Han J."/>
            <person name="Detter J.C."/>
            <person name="Han C."/>
            <person name="Tapia R."/>
            <person name="Davenport K."/>
            <person name="Daligault H."/>
            <person name="Erkkila T."/>
            <person name="Gu W."/>
            <person name="Munk A.C.C."/>
            <person name="Teshima H."/>
            <person name="Xu Y."/>
            <person name="Chain P."/>
            <person name="Chen A."/>
            <person name="Krypides N."/>
            <person name="Mavromatis K."/>
            <person name="Markowitz V."/>
            <person name="Szeto E."/>
            <person name="Ivanova N."/>
            <person name="Mikhailova N."/>
            <person name="Ovchinnikova G."/>
            <person name="Pagani I."/>
            <person name="Pati A."/>
            <person name="Goodwin L."/>
            <person name="Peters L."/>
            <person name="Pitluck S."/>
            <person name="Woyke T."/>
            <person name="Kerfeld C."/>
        </authorList>
    </citation>
    <scope>NUCLEOTIDE SEQUENCE [LARGE SCALE GENOMIC DNA]</scope>
    <source>
        <strain evidence="1 2">PCC 6304</strain>
    </source>
</reference>
<dbReference type="EMBL" id="CP003607">
    <property type="protein sequence ID" value="AFY84807.1"/>
    <property type="molecule type" value="Genomic_DNA"/>
</dbReference>
<dbReference type="InterPro" id="IPR017642">
    <property type="entry name" value="DNA_S_mod_DndB"/>
</dbReference>
<dbReference type="STRING" id="56110.Oscil6304_5318"/>
<dbReference type="AlphaFoldDB" id="K9TPQ6"/>
<gene>
    <name evidence="1" type="ORF">Oscil6304_5318</name>
</gene>
<proteinExistence type="predicted"/>
<organism evidence="1 2">
    <name type="scientific">Oscillatoria acuminata PCC 6304</name>
    <dbReference type="NCBI Taxonomy" id="56110"/>
    <lineage>
        <taxon>Bacteria</taxon>
        <taxon>Bacillati</taxon>
        <taxon>Cyanobacteriota</taxon>
        <taxon>Cyanophyceae</taxon>
        <taxon>Oscillatoriophycideae</taxon>
        <taxon>Oscillatoriales</taxon>
        <taxon>Oscillatoriaceae</taxon>
        <taxon>Oscillatoria</taxon>
    </lineage>
</organism>
<dbReference type="KEGG" id="oac:Oscil6304_5318"/>
<evidence type="ECO:0000313" key="1">
    <source>
        <dbReference type="EMBL" id="AFY84807.1"/>
    </source>
</evidence>
<evidence type="ECO:0000313" key="2">
    <source>
        <dbReference type="Proteomes" id="UP000010367"/>
    </source>
</evidence>
<sequence>MSQSGNFPAMFKDVPIDLNVLMNPPRKPATDLASKILEQENSDREALALLLDRHLSRSDRLLVQKTQMGNTEAFIGSVTLEWLSSRVRFASQLPLFQKKYDPQTDNVVRDRETIDELLQRPLDWSRQAALTLYLVARKNHKFPALLVVQSPPWVDNPDAPEWDKTGRSRQSSCDFVALDKDNTIGLLDVSEKVAIFALDGQHRLMGVQGLMELIKTGRLQRYNKNKKAVGEAITVDDLKQQYQVESADLQNLASERIGIEFIPAVLEGETRDEARRRVRSIFVHVNLMAVNLSKGQLAVLNEDDGFSIIARKVAVTHPLLKEKKKRNARVNWDSATVAAKSTVLTTLQALKDMSERYLGPKFPQWRSANNKGLVPIRPEDDELEEGLEEFNALFDGLSSLVSYQQLDSGTETPEMRRFSHEKGSGDGNLLFRPIGQIALAQAMGILVFEKGFSLKELIEKLQEFDVDGGFSGMEYSQSLWYGVLYDPNKRRVLVSGRDLAAKLLVYILGGIEDDYERANLRKALADARTFEGKAVSFEGKFVKPKEVGLPEVL</sequence>
<dbReference type="InterPro" id="IPR017601">
    <property type="entry name" value="DGQHR-contain_dom"/>
</dbReference>
<dbReference type="InParanoid" id="K9TPQ6"/>
<protein>
    <submittedName>
        <fullName evidence="1">DGQHR domain-containing protein</fullName>
    </submittedName>
</protein>
<dbReference type="eggNOG" id="ENOG502Z7VQ">
    <property type="taxonomic scope" value="Bacteria"/>
</dbReference>
<dbReference type="PATRIC" id="fig|56110.3.peg.6520"/>
<dbReference type="CDD" id="cd16414">
    <property type="entry name" value="dndB_like"/>
    <property type="match status" value="1"/>
</dbReference>
<dbReference type="Proteomes" id="UP000010367">
    <property type="component" value="Chromosome"/>
</dbReference>
<keyword evidence="2" id="KW-1185">Reference proteome</keyword>
<dbReference type="Pfam" id="PF14072">
    <property type="entry name" value="DndB"/>
    <property type="match status" value="1"/>
</dbReference>
<dbReference type="HOGENOM" id="CLU_042011_0_0_3"/>